<sequence>MLKLKKVQILGFKSFCDRTEVQLSGEGIAAIVGPNGCGKSNISDAITWVLGEQSAKSLRGIKMEDVIFAGTRDRKPTGMAEVSLTLVDPEVYDGAALGDEPEIVIDDNLPNDWDETSLRQTTAAETEEAVAEAQPGTVIETEGKGPQAVPSPESEAAAAEVAANPNNVVLKIRRRKFGRAPIRAGELTITRRLFRSGDSEYLLNGKICRLRDIQDIFMGTGLGGESYAIIGQERIGQLLSSKPLDRRSILEEAAGITRFKTKKRLAELRLESAKQNLSRVNDIFEEVTRQMGTLKRQAAKAERYGTLRDELRTRLRVVLASRMAQLDTEQAATTEKITALASQIDSQAATVDAMDAEHTEGIRNGYTLDQQIREAGAQANQSAVELERITARTAANADRIAELTNRLATGADDLAQAREQLASLAGEVEQHKSFLESATAESSGSREAVQQQQAQAQEALRAVASAEQQVEQNRRATMQLVQRISQTRNEEAQAAASLAGLDQEAQRLASESDIARQELETLGLQRGQVKLSFESVTERLKRLEAEISELRAQIEAHRSEESQSKRRGDQLRGEVASLNGRRGSLEALIREHSYSTDTVRNIFKTETYKQNTNGMAAVGTLADFLEVDGKYESVVDEFLRDELNYIVVKSWDAADAGMHLLQTDVAGRATFLVHPNDAQANFAFAEGMKSAAQTNIEGIEGVVPLKECVRVLDGFGKSLEVILPKLREGFVAPDSYTARSLALSNPHAFFLAPSGETFHNVTVTGGRPRAQGPLALKRELAEVQQKVEKAEQELAQTDIHTAKLQHQIAELNATIEGKTHERRDAERESANSGAALRQMESEVARIERRLQDWSLTSERNRNARDQKAELIGRRQQEAAAFENERATLEASLAELQLQLDELRGRREELQQAAAEASAALAGLEERRRNAQANFDQTTRLYNGQNQRIQQLDQQLSAAGQEKLRREEETAALATQHSELSETRATAVAEGARLTAEATELRTAVAELDQRLRTLRHETEALREQRAALTARAAKLASDIEHIDATCLNDLAVEAVTLRSDEGIVRIEGDALHTEEEEARALKQRLEAMGPVNMMALEEYTETTQRHSFLETQRKDLLDSIENTQASIKEIDEVSKIKFDEAFKVINENFSTTFTKLFGGGQASMKLTDAENSAESGIDILASPPGKKLQNILLLSGGEKALTALSLLVGIFQFQPAPFCILDEVDAPLDETNVGRFAKLIHDMSATTQFVVITHSKRTMAQADVIYGVTMQEPGVSKIVSVNLNRRAVA</sequence>
<feature type="coiled-coil region" evidence="6">
    <location>
        <begin position="256"/>
        <end position="290"/>
    </location>
</feature>
<evidence type="ECO:0000256" key="1">
    <source>
        <dbReference type="ARBA" id="ARBA00022490"/>
    </source>
</evidence>
<dbReference type="GO" id="GO:0016887">
    <property type="term" value="F:ATP hydrolysis activity"/>
    <property type="evidence" value="ECO:0007669"/>
    <property type="project" value="InterPro"/>
</dbReference>
<dbReference type="GO" id="GO:0030261">
    <property type="term" value="P:chromosome condensation"/>
    <property type="evidence" value="ECO:0007669"/>
    <property type="project" value="InterPro"/>
</dbReference>
<feature type="binding site" evidence="6">
    <location>
        <begin position="34"/>
        <end position="41"/>
    </location>
    <ligand>
        <name>ATP</name>
        <dbReference type="ChEBI" id="CHEBI:30616"/>
    </ligand>
</feature>
<keyword evidence="4 6" id="KW-0175">Coiled coil</keyword>
<feature type="domain" description="SMC hinge" evidence="8">
    <location>
        <begin position="615"/>
        <end position="742"/>
    </location>
</feature>
<evidence type="ECO:0000256" key="3">
    <source>
        <dbReference type="ARBA" id="ARBA00022840"/>
    </source>
</evidence>
<keyword evidence="3 6" id="KW-0067">ATP-binding</keyword>
<accession>A0A428MRI7</accession>
<dbReference type="Gene3D" id="3.40.50.300">
    <property type="entry name" value="P-loop containing nucleotide triphosphate hydrolases"/>
    <property type="match status" value="2"/>
</dbReference>
<feature type="compositionally biased region" description="Basic and acidic residues" evidence="7">
    <location>
        <begin position="817"/>
        <end position="829"/>
    </location>
</feature>
<dbReference type="InterPro" id="IPR036277">
    <property type="entry name" value="SMC_hinge_sf"/>
</dbReference>
<dbReference type="Pfam" id="PF06470">
    <property type="entry name" value="SMC_hinge"/>
    <property type="match status" value="1"/>
</dbReference>
<comment type="subcellular location">
    <subcellularLocation>
        <location evidence="6">Cytoplasm</location>
    </subcellularLocation>
</comment>
<feature type="region of interest" description="Disordered" evidence="7">
    <location>
        <begin position="555"/>
        <end position="575"/>
    </location>
</feature>
<dbReference type="GO" id="GO:0005524">
    <property type="term" value="F:ATP binding"/>
    <property type="evidence" value="ECO:0007669"/>
    <property type="project" value="UniProtKB-UniRule"/>
</dbReference>
<dbReference type="EMBL" id="RSDW01000001">
    <property type="protein sequence ID" value="RSL19343.1"/>
    <property type="molecule type" value="Genomic_DNA"/>
</dbReference>
<dbReference type="PIRSF" id="PIRSF005719">
    <property type="entry name" value="SMC"/>
    <property type="match status" value="1"/>
</dbReference>
<dbReference type="InterPro" id="IPR010935">
    <property type="entry name" value="SMC_hinge"/>
</dbReference>
<dbReference type="PANTHER" id="PTHR43977">
    <property type="entry name" value="STRUCTURAL MAINTENANCE OF CHROMOSOMES PROTEIN 3"/>
    <property type="match status" value="1"/>
</dbReference>
<dbReference type="Gene3D" id="1.20.1060.20">
    <property type="match status" value="1"/>
</dbReference>
<keyword evidence="10" id="KW-1185">Reference proteome</keyword>
<dbReference type="InterPro" id="IPR024704">
    <property type="entry name" value="SMC"/>
</dbReference>
<dbReference type="CDD" id="cd03278">
    <property type="entry name" value="ABC_SMC_barmotin"/>
    <property type="match status" value="1"/>
</dbReference>
<comment type="similarity">
    <text evidence="6">Belongs to the SMC family.</text>
</comment>
<comment type="subunit">
    <text evidence="6">Homodimer.</text>
</comment>
<dbReference type="SUPFAM" id="SSF75553">
    <property type="entry name" value="Smc hinge domain"/>
    <property type="match status" value="1"/>
</dbReference>
<evidence type="ECO:0000256" key="4">
    <source>
        <dbReference type="ARBA" id="ARBA00023054"/>
    </source>
</evidence>
<feature type="region of interest" description="Disordered" evidence="7">
    <location>
        <begin position="813"/>
        <end position="839"/>
    </location>
</feature>
<dbReference type="SMART" id="SM00968">
    <property type="entry name" value="SMC_hinge"/>
    <property type="match status" value="1"/>
</dbReference>
<dbReference type="GO" id="GO:0007059">
    <property type="term" value="P:chromosome segregation"/>
    <property type="evidence" value="ECO:0007669"/>
    <property type="project" value="UniProtKB-UniRule"/>
</dbReference>
<reference evidence="9 10" key="1">
    <citation type="submission" date="2018-12" db="EMBL/GenBank/DDBJ databases">
        <title>Sequencing of bacterial isolates from soil warming experiment in Harvard Forest, Massachusetts, USA.</title>
        <authorList>
            <person name="Deangelis K."/>
        </authorList>
    </citation>
    <scope>NUCLEOTIDE SEQUENCE [LARGE SCALE GENOMIC DNA]</scope>
    <source>
        <strain evidence="9 10">EB153</strain>
    </source>
</reference>
<comment type="function">
    <text evidence="6">Required for chromosome condensation and partitioning.</text>
</comment>
<dbReference type="RefSeq" id="WP_125487576.1">
    <property type="nucleotide sequence ID" value="NZ_RSDW01000001.1"/>
</dbReference>
<proteinExistence type="inferred from homology"/>
<evidence type="ECO:0000256" key="2">
    <source>
        <dbReference type="ARBA" id="ARBA00022741"/>
    </source>
</evidence>
<dbReference type="OrthoDB" id="9808768at2"/>
<gene>
    <name evidence="6" type="primary">smc</name>
    <name evidence="9" type="ORF">EDE15_5009</name>
</gene>
<dbReference type="GO" id="GO:0006260">
    <property type="term" value="P:DNA replication"/>
    <property type="evidence" value="ECO:0007669"/>
    <property type="project" value="UniProtKB-UniRule"/>
</dbReference>
<dbReference type="NCBIfam" id="TIGR02168">
    <property type="entry name" value="SMC_prok_B"/>
    <property type="match status" value="1"/>
</dbReference>
<dbReference type="GO" id="GO:0005737">
    <property type="term" value="C:cytoplasm"/>
    <property type="evidence" value="ECO:0007669"/>
    <property type="project" value="UniProtKB-SubCell"/>
</dbReference>
<comment type="domain">
    <text evidence="6">Contains large globular domains required for ATP hydrolysis at each terminus and a third globular domain forming a flexible hinge near the middle of the molecule. These domains are separated by coiled-coil structures.</text>
</comment>
<dbReference type="GO" id="GO:0005694">
    <property type="term" value="C:chromosome"/>
    <property type="evidence" value="ECO:0007669"/>
    <property type="project" value="InterPro"/>
</dbReference>
<dbReference type="InterPro" id="IPR027417">
    <property type="entry name" value="P-loop_NTPase"/>
</dbReference>
<organism evidence="9 10">
    <name type="scientific">Edaphobacter aggregans</name>
    <dbReference type="NCBI Taxonomy" id="570835"/>
    <lineage>
        <taxon>Bacteria</taxon>
        <taxon>Pseudomonadati</taxon>
        <taxon>Acidobacteriota</taxon>
        <taxon>Terriglobia</taxon>
        <taxon>Terriglobales</taxon>
        <taxon>Acidobacteriaceae</taxon>
        <taxon>Edaphobacter</taxon>
    </lineage>
</organism>
<dbReference type="InterPro" id="IPR003395">
    <property type="entry name" value="RecF/RecN/SMC_N"/>
</dbReference>
<evidence type="ECO:0000313" key="10">
    <source>
        <dbReference type="Proteomes" id="UP000269669"/>
    </source>
</evidence>
<dbReference type="SUPFAM" id="SSF52540">
    <property type="entry name" value="P-loop containing nucleoside triphosphate hydrolases"/>
    <property type="match status" value="1"/>
</dbReference>
<evidence type="ECO:0000256" key="6">
    <source>
        <dbReference type="HAMAP-Rule" id="MF_01894"/>
    </source>
</evidence>
<name>A0A428MRI7_9BACT</name>
<feature type="coiled-coil region" evidence="6">
    <location>
        <begin position="997"/>
        <end position="1031"/>
    </location>
</feature>
<dbReference type="GO" id="GO:0003677">
    <property type="term" value="F:DNA binding"/>
    <property type="evidence" value="ECO:0007669"/>
    <property type="project" value="UniProtKB-UniRule"/>
</dbReference>
<evidence type="ECO:0000259" key="8">
    <source>
        <dbReference type="SMART" id="SM00968"/>
    </source>
</evidence>
<keyword evidence="2 6" id="KW-0547">Nucleotide-binding</keyword>
<evidence type="ECO:0000256" key="5">
    <source>
        <dbReference type="ARBA" id="ARBA00023125"/>
    </source>
</evidence>
<dbReference type="GO" id="GO:0007062">
    <property type="term" value="P:sister chromatid cohesion"/>
    <property type="evidence" value="ECO:0007669"/>
    <property type="project" value="InterPro"/>
</dbReference>
<dbReference type="HAMAP" id="MF_01894">
    <property type="entry name" value="Smc_prok"/>
    <property type="match status" value="1"/>
</dbReference>
<protein>
    <recommendedName>
        <fullName evidence="6">Chromosome partition protein Smc</fullName>
    </recommendedName>
</protein>
<evidence type="ECO:0000313" key="9">
    <source>
        <dbReference type="EMBL" id="RSL19343.1"/>
    </source>
</evidence>
<feature type="compositionally biased region" description="Basic and acidic residues" evidence="7">
    <location>
        <begin position="555"/>
        <end position="572"/>
    </location>
</feature>
<comment type="caution">
    <text evidence="9">The sequence shown here is derived from an EMBL/GenBank/DDBJ whole genome shotgun (WGS) entry which is preliminary data.</text>
</comment>
<dbReference type="Pfam" id="PF02463">
    <property type="entry name" value="SMC_N"/>
    <property type="match status" value="2"/>
</dbReference>
<keyword evidence="5 6" id="KW-0238">DNA-binding</keyword>
<keyword evidence="1 6" id="KW-0963">Cytoplasm</keyword>
<dbReference type="InterPro" id="IPR011890">
    <property type="entry name" value="SMC_prok"/>
</dbReference>
<dbReference type="Proteomes" id="UP000269669">
    <property type="component" value="Unassembled WGS sequence"/>
</dbReference>
<evidence type="ECO:0000256" key="7">
    <source>
        <dbReference type="SAM" id="MobiDB-lite"/>
    </source>
</evidence>